<dbReference type="Proteomes" id="UP000323426">
    <property type="component" value="Unassembled WGS sequence"/>
</dbReference>
<name>A0A5M6D3I8_9BACT</name>
<dbReference type="Gene3D" id="3.60.15.10">
    <property type="entry name" value="Ribonuclease Z/Hydroxyacylglutathione hydrolase-like"/>
    <property type="match status" value="1"/>
</dbReference>
<evidence type="ECO:0000259" key="1">
    <source>
        <dbReference type="Pfam" id="PF00753"/>
    </source>
</evidence>
<dbReference type="InterPro" id="IPR001279">
    <property type="entry name" value="Metallo-B-lactamas"/>
</dbReference>
<sequence>MKASIKFLQAFNGDSILVTFSNKKGELKNILIDGGTGPTYVDKRKAGSLKKELESIKEAKQNIDLLIITHIDDDHIGGILKFFEDTKFDKSFVKKVWFNSGRLISKHFNTPIFEERDESIQILRGLETSVLQGEKLEDILNELNIWDLRLIKSGFSDNVDNCKIHVLSPDEDGLSRLNQKWEREKPSLETSGKETDYNIPINELLIKDSFIQDTAIPNGSSISLLLEIEEIKLLLLGDSFPDVVSNAIKENFKVTEENKLKVDLLKISHHASKGNTSNNLLKLISCKNFVVSTNSLKHGLPDKVTLGRIIKNSTSPKIFFNYDIAKKVFPLEEDFNTFNFTTEYLNNKGLAF</sequence>
<dbReference type="Pfam" id="PF00753">
    <property type="entry name" value="Lactamase_B"/>
    <property type="match status" value="1"/>
</dbReference>
<dbReference type="GO" id="GO:0016787">
    <property type="term" value="F:hydrolase activity"/>
    <property type="evidence" value="ECO:0007669"/>
    <property type="project" value="UniProtKB-KW"/>
</dbReference>
<keyword evidence="2" id="KW-0378">Hydrolase</keyword>
<dbReference type="InterPro" id="IPR036866">
    <property type="entry name" value="RibonucZ/Hydroxyglut_hydro"/>
</dbReference>
<dbReference type="InterPro" id="IPR052159">
    <property type="entry name" value="Competence_DNA_uptake"/>
</dbReference>
<feature type="domain" description="Metallo-beta-lactamase" evidence="1">
    <location>
        <begin position="12"/>
        <end position="96"/>
    </location>
</feature>
<dbReference type="SUPFAM" id="SSF56281">
    <property type="entry name" value="Metallo-hydrolase/oxidoreductase"/>
    <property type="match status" value="1"/>
</dbReference>
<dbReference type="AlphaFoldDB" id="A0A5M6D3I8"/>
<dbReference type="RefSeq" id="WP_150091249.1">
    <property type="nucleotide sequence ID" value="NZ_VWSF01000019.1"/>
</dbReference>
<keyword evidence="3" id="KW-1185">Reference proteome</keyword>
<gene>
    <name evidence="2" type="ORF">F0145_19975</name>
</gene>
<dbReference type="PANTHER" id="PTHR30619">
    <property type="entry name" value="DNA INTERNALIZATION/COMPETENCE PROTEIN COMEC/REC2"/>
    <property type="match status" value="1"/>
</dbReference>
<reference evidence="2 3" key="1">
    <citation type="submission" date="2019-09" db="EMBL/GenBank/DDBJ databases">
        <title>Genome sequence and assembly of Adhaeribacter sp.</title>
        <authorList>
            <person name="Chhetri G."/>
        </authorList>
    </citation>
    <scope>NUCLEOTIDE SEQUENCE [LARGE SCALE GENOMIC DNA]</scope>
    <source>
        <strain evidence="2 3">DK36</strain>
    </source>
</reference>
<dbReference type="EMBL" id="VWSF01000019">
    <property type="protein sequence ID" value="KAA5542067.1"/>
    <property type="molecule type" value="Genomic_DNA"/>
</dbReference>
<proteinExistence type="predicted"/>
<evidence type="ECO:0000313" key="2">
    <source>
        <dbReference type="EMBL" id="KAA5542067.1"/>
    </source>
</evidence>
<accession>A0A5M6D3I8</accession>
<protein>
    <submittedName>
        <fullName evidence="2">MBL fold metallo-hydrolase</fullName>
    </submittedName>
</protein>
<dbReference type="PANTHER" id="PTHR30619:SF1">
    <property type="entry name" value="RECOMBINATION PROTEIN 2"/>
    <property type="match status" value="1"/>
</dbReference>
<organism evidence="2 3">
    <name type="scientific">Adhaeribacter rhizoryzae</name>
    <dbReference type="NCBI Taxonomy" id="2607907"/>
    <lineage>
        <taxon>Bacteria</taxon>
        <taxon>Pseudomonadati</taxon>
        <taxon>Bacteroidota</taxon>
        <taxon>Cytophagia</taxon>
        <taxon>Cytophagales</taxon>
        <taxon>Hymenobacteraceae</taxon>
        <taxon>Adhaeribacter</taxon>
    </lineage>
</organism>
<comment type="caution">
    <text evidence="2">The sequence shown here is derived from an EMBL/GenBank/DDBJ whole genome shotgun (WGS) entry which is preliminary data.</text>
</comment>
<evidence type="ECO:0000313" key="3">
    <source>
        <dbReference type="Proteomes" id="UP000323426"/>
    </source>
</evidence>